<dbReference type="AlphaFoldDB" id="A0A382I713"/>
<name>A0A382I713_9ZZZZ</name>
<protein>
    <submittedName>
        <fullName evidence="1">Uncharacterized protein</fullName>
    </submittedName>
</protein>
<organism evidence="1">
    <name type="scientific">marine metagenome</name>
    <dbReference type="NCBI Taxonomy" id="408172"/>
    <lineage>
        <taxon>unclassified sequences</taxon>
        <taxon>metagenomes</taxon>
        <taxon>ecological metagenomes</taxon>
    </lineage>
</organism>
<reference evidence="1" key="1">
    <citation type="submission" date="2018-05" db="EMBL/GenBank/DDBJ databases">
        <authorList>
            <person name="Lanie J.A."/>
            <person name="Ng W.-L."/>
            <person name="Kazmierczak K.M."/>
            <person name="Andrzejewski T.M."/>
            <person name="Davidsen T.M."/>
            <person name="Wayne K.J."/>
            <person name="Tettelin H."/>
            <person name="Glass J.I."/>
            <person name="Rusch D."/>
            <person name="Podicherti R."/>
            <person name="Tsui H.-C.T."/>
            <person name="Winkler M.E."/>
        </authorList>
    </citation>
    <scope>NUCLEOTIDE SEQUENCE</scope>
</reference>
<feature type="non-terminal residue" evidence="1">
    <location>
        <position position="115"/>
    </location>
</feature>
<accession>A0A382I713</accession>
<dbReference type="EMBL" id="UINC01065445">
    <property type="protein sequence ID" value="SVB95122.1"/>
    <property type="molecule type" value="Genomic_DNA"/>
</dbReference>
<evidence type="ECO:0000313" key="1">
    <source>
        <dbReference type="EMBL" id="SVB95122.1"/>
    </source>
</evidence>
<proteinExistence type="predicted"/>
<sequence length="115" mass="13242">MLFTKRLWVILAVSVLSYPMQAVLANEKCKIITANPASDTEYTEQYVIDVDDMAGHQIRIFEIHNFYKDPIENCEGLLLVERTSWGNSDYTNGVGHVWGYQISIFDNGDKMFSNW</sequence>
<gene>
    <name evidence="1" type="ORF">METZ01_LOCUS247976</name>
</gene>